<keyword evidence="12" id="KW-1185">Reference proteome</keyword>
<dbReference type="GO" id="GO:0042158">
    <property type="term" value="P:lipoprotein biosynthetic process"/>
    <property type="evidence" value="ECO:0007669"/>
    <property type="project" value="UniProtKB-UniRule"/>
</dbReference>
<evidence type="ECO:0000313" key="11">
    <source>
        <dbReference type="EMBL" id="GBG15547.1"/>
    </source>
</evidence>
<evidence type="ECO:0000256" key="9">
    <source>
        <dbReference type="HAMAP-Rule" id="MF_01148"/>
    </source>
</evidence>
<evidence type="ECO:0000256" key="7">
    <source>
        <dbReference type="ARBA" id="ARBA00023136"/>
    </source>
</evidence>
<feature type="transmembrane region" description="Helical" evidence="9">
    <location>
        <begin position="29"/>
        <end position="46"/>
    </location>
</feature>
<organism evidence="11 12">
    <name type="scientific">Novimethylophilus kurashikiensis</name>
    <dbReference type="NCBI Taxonomy" id="1825523"/>
    <lineage>
        <taxon>Bacteria</taxon>
        <taxon>Pseudomonadati</taxon>
        <taxon>Pseudomonadota</taxon>
        <taxon>Betaproteobacteria</taxon>
        <taxon>Nitrosomonadales</taxon>
        <taxon>Methylophilaceae</taxon>
        <taxon>Novimethylophilus</taxon>
    </lineage>
</organism>
<dbReference type="AlphaFoldDB" id="A0A2R5FBF9"/>
<evidence type="ECO:0000259" key="10">
    <source>
        <dbReference type="PROSITE" id="PS50263"/>
    </source>
</evidence>
<name>A0A2R5FBF9_9PROT</name>
<keyword evidence="11" id="KW-0449">Lipoprotein</keyword>
<dbReference type="HAMAP" id="MF_01148">
    <property type="entry name" value="Lnt"/>
    <property type="match status" value="1"/>
</dbReference>
<comment type="function">
    <text evidence="9">Catalyzes the phospholipid dependent N-acylation of the N-terminal cysteine of apolipoprotein, the last step in lipoprotein maturation.</text>
</comment>
<dbReference type="SUPFAM" id="SSF56317">
    <property type="entry name" value="Carbon-nitrogen hydrolase"/>
    <property type="match status" value="1"/>
</dbReference>
<evidence type="ECO:0000256" key="1">
    <source>
        <dbReference type="ARBA" id="ARBA00004651"/>
    </source>
</evidence>
<dbReference type="PROSITE" id="PS50263">
    <property type="entry name" value="CN_HYDROLASE"/>
    <property type="match status" value="1"/>
</dbReference>
<feature type="transmembrane region" description="Helical" evidence="9">
    <location>
        <begin position="88"/>
        <end position="111"/>
    </location>
</feature>
<gene>
    <name evidence="9 11" type="primary">lnt</name>
    <name evidence="11" type="ORF">NMK_3156</name>
</gene>
<evidence type="ECO:0000256" key="2">
    <source>
        <dbReference type="ARBA" id="ARBA00010065"/>
    </source>
</evidence>
<evidence type="ECO:0000256" key="3">
    <source>
        <dbReference type="ARBA" id="ARBA00022475"/>
    </source>
</evidence>
<dbReference type="NCBIfam" id="TIGR00546">
    <property type="entry name" value="lnt"/>
    <property type="match status" value="1"/>
</dbReference>
<dbReference type="InterPro" id="IPR003010">
    <property type="entry name" value="C-N_Hydrolase"/>
</dbReference>
<dbReference type="Pfam" id="PF20154">
    <property type="entry name" value="LNT_N"/>
    <property type="match status" value="1"/>
</dbReference>
<comment type="caution">
    <text evidence="11">The sequence shown here is derived from an EMBL/GenBank/DDBJ whole genome shotgun (WGS) entry which is preliminary data.</text>
</comment>
<evidence type="ECO:0000256" key="8">
    <source>
        <dbReference type="ARBA" id="ARBA00023315"/>
    </source>
</evidence>
<dbReference type="InterPro" id="IPR045378">
    <property type="entry name" value="LNT_N"/>
</dbReference>
<feature type="transmembrane region" description="Helical" evidence="9">
    <location>
        <begin position="118"/>
        <end position="138"/>
    </location>
</feature>
<keyword evidence="6 9" id="KW-1133">Transmembrane helix</keyword>
<dbReference type="PANTHER" id="PTHR38686:SF1">
    <property type="entry name" value="APOLIPOPROTEIN N-ACYLTRANSFERASE"/>
    <property type="match status" value="1"/>
</dbReference>
<feature type="transmembrane region" description="Helical" evidence="9">
    <location>
        <begin position="192"/>
        <end position="209"/>
    </location>
</feature>
<accession>A0A2R5FBF9</accession>
<keyword evidence="5 9" id="KW-0812">Transmembrane</keyword>
<dbReference type="UniPathway" id="UPA00666"/>
<evidence type="ECO:0000256" key="6">
    <source>
        <dbReference type="ARBA" id="ARBA00022989"/>
    </source>
</evidence>
<dbReference type="GO" id="GO:0005886">
    <property type="term" value="C:plasma membrane"/>
    <property type="evidence" value="ECO:0007669"/>
    <property type="project" value="UniProtKB-SubCell"/>
</dbReference>
<dbReference type="InterPro" id="IPR004563">
    <property type="entry name" value="Apolipo_AcylTrfase"/>
</dbReference>
<evidence type="ECO:0000256" key="4">
    <source>
        <dbReference type="ARBA" id="ARBA00022679"/>
    </source>
</evidence>
<dbReference type="EC" id="2.3.1.269" evidence="9"/>
<feature type="domain" description="CN hydrolase" evidence="10">
    <location>
        <begin position="224"/>
        <end position="471"/>
    </location>
</feature>
<dbReference type="Gene3D" id="3.60.110.10">
    <property type="entry name" value="Carbon-nitrogen hydrolase"/>
    <property type="match status" value="1"/>
</dbReference>
<feature type="transmembrane region" description="Helical" evidence="9">
    <location>
        <begin position="472"/>
        <end position="493"/>
    </location>
</feature>
<comment type="pathway">
    <text evidence="9">Protein modification; lipoprotein biosynthesis (N-acyl transfer).</text>
</comment>
<keyword evidence="7 9" id="KW-0472">Membrane</keyword>
<feature type="transmembrane region" description="Helical" evidence="9">
    <location>
        <begin position="58"/>
        <end position="76"/>
    </location>
</feature>
<dbReference type="GO" id="GO:0016410">
    <property type="term" value="F:N-acyltransferase activity"/>
    <property type="evidence" value="ECO:0007669"/>
    <property type="project" value="UniProtKB-UniRule"/>
</dbReference>
<dbReference type="InterPro" id="IPR036526">
    <property type="entry name" value="C-N_Hydrolase_sf"/>
</dbReference>
<sequence length="497" mass="54913">MLTFLRHPTFQLIFTAALGALSVFGFAPYYIYPTPILALAGLFYFWRDAETQKHAMQLGFAFGMGLFGAGVSWIYVSLHDFGGMPSAAAIFATAAFFAFISLLPMSAGWALKRYFPHAPLLAAPLLWVGQEWVRGWIFTGFPWLTMGYSQVPYSPLAGFAPVLGVFGVSLLTAIAAAIVAGALHGRLARKQWAFALLGLWITGAALKHVEWSHPVGTPLTFSLLQGNISQDLKWREDEVVRTFQTYRDMALTSHAQLIVMPEMALPILMDEVPRDYLDKLAQHAKAQGGDILIGVPEAKRQDGETLYYNTMLSYGTAPTQAYRKFHLVPFGEFIPFKPVFGWIYRNLLHIPLADLASGDKYQQPMALSGQKIAMNICYEDVFGEEIIRQLPAATLLINVSNDAWYGESLAADQHMQMSMTRALETARMVLRATNTGATAVINREGRVIAHAPHFKQLSLDGAAQGYAGTTPYVLWGNVPAIALIFLGLGVLWVRKKK</sequence>
<proteinExistence type="inferred from homology"/>
<comment type="subcellular location">
    <subcellularLocation>
        <location evidence="1 9">Cell membrane</location>
        <topology evidence="1 9">Multi-pass membrane protein</topology>
    </subcellularLocation>
</comment>
<evidence type="ECO:0000313" key="12">
    <source>
        <dbReference type="Proteomes" id="UP000245081"/>
    </source>
</evidence>
<dbReference type="Pfam" id="PF00795">
    <property type="entry name" value="CN_hydrolase"/>
    <property type="match status" value="1"/>
</dbReference>
<dbReference type="PANTHER" id="PTHR38686">
    <property type="entry name" value="APOLIPOPROTEIN N-ACYLTRANSFERASE"/>
    <property type="match status" value="1"/>
</dbReference>
<protein>
    <recommendedName>
        <fullName evidence="9">Apolipoprotein N-acyltransferase</fullName>
        <shortName evidence="9">ALP N-acyltransferase</shortName>
        <ecNumber evidence="9">2.3.1.269</ecNumber>
    </recommendedName>
</protein>
<keyword evidence="3 9" id="KW-1003">Cell membrane</keyword>
<evidence type="ECO:0000256" key="5">
    <source>
        <dbReference type="ARBA" id="ARBA00022692"/>
    </source>
</evidence>
<keyword evidence="8 9" id="KW-0012">Acyltransferase</keyword>
<reference evidence="11 12" key="1">
    <citation type="journal article" date="2018" name="Environ. Microbiol.">
        <title>Isolation and genomic characterization of Novimethylophilus kurashikiensis gen. nov. sp. nov., a new lanthanide-dependent methylotrophic species of Methylophilaceae.</title>
        <authorList>
            <person name="Lv H."/>
            <person name="Sahin N."/>
            <person name="Tani A."/>
        </authorList>
    </citation>
    <scope>NUCLEOTIDE SEQUENCE [LARGE SCALE GENOMIC DNA]</scope>
    <source>
        <strain evidence="11 12">La2-4</strain>
    </source>
</reference>
<keyword evidence="4 9" id="KW-0808">Transferase</keyword>
<comment type="catalytic activity">
    <reaction evidence="9">
        <text>N-terminal S-1,2-diacyl-sn-glyceryl-L-cysteinyl-[lipoprotein] + a glycerophospholipid = N-acyl-S-1,2-diacyl-sn-glyceryl-L-cysteinyl-[lipoprotein] + a 2-acyl-sn-glycero-3-phospholipid + H(+)</text>
        <dbReference type="Rhea" id="RHEA:48228"/>
        <dbReference type="Rhea" id="RHEA-COMP:14681"/>
        <dbReference type="Rhea" id="RHEA-COMP:14684"/>
        <dbReference type="ChEBI" id="CHEBI:15378"/>
        <dbReference type="ChEBI" id="CHEBI:136912"/>
        <dbReference type="ChEBI" id="CHEBI:140656"/>
        <dbReference type="ChEBI" id="CHEBI:140657"/>
        <dbReference type="ChEBI" id="CHEBI:140660"/>
        <dbReference type="EC" id="2.3.1.269"/>
    </reaction>
</comment>
<dbReference type="CDD" id="cd07571">
    <property type="entry name" value="ALP_N-acyl_transferase"/>
    <property type="match status" value="1"/>
</dbReference>
<dbReference type="EMBL" id="BDOQ01000019">
    <property type="protein sequence ID" value="GBG15547.1"/>
    <property type="molecule type" value="Genomic_DNA"/>
</dbReference>
<feature type="transmembrane region" description="Helical" evidence="9">
    <location>
        <begin position="158"/>
        <end position="180"/>
    </location>
</feature>
<comment type="similarity">
    <text evidence="2 9">Belongs to the CN hydrolase family. Apolipoprotein N-acyltransferase subfamily.</text>
</comment>
<dbReference type="Proteomes" id="UP000245081">
    <property type="component" value="Unassembled WGS sequence"/>
</dbReference>